<dbReference type="EMBL" id="AP017315">
    <property type="protein sequence ID" value="BAU32476.1"/>
    <property type="molecule type" value="Genomic_DNA"/>
</dbReference>
<dbReference type="Proteomes" id="UP000218965">
    <property type="component" value="Chromosome"/>
</dbReference>
<dbReference type="AlphaFoldDB" id="A0A0U5BPC8"/>
<proteinExistence type="predicted"/>
<organism evidence="1 2">
    <name type="scientific">Microcella alkaliphila</name>
    <dbReference type="NCBI Taxonomy" id="279828"/>
    <lineage>
        <taxon>Bacteria</taxon>
        <taxon>Bacillati</taxon>
        <taxon>Actinomycetota</taxon>
        <taxon>Actinomycetes</taxon>
        <taxon>Micrococcales</taxon>
        <taxon>Microbacteriaceae</taxon>
        <taxon>Microcella</taxon>
    </lineage>
</organism>
<dbReference type="KEGG" id="malk:MalAC0309_1625"/>
<sequence>MTTPRPVIVAYEPLTVELEREAANAIDDFIRDHSDELNEVLKPYGITHTDIARPNYRRFATPNEIRTALAEEASDG</sequence>
<evidence type="ECO:0000313" key="2">
    <source>
        <dbReference type="Proteomes" id="UP000218965"/>
    </source>
</evidence>
<reference evidence="2" key="1">
    <citation type="submission" date="2015-12" db="EMBL/GenBank/DDBJ databases">
        <authorList>
            <person name="Shamseldin A."/>
            <person name="Moawad H."/>
            <person name="Abd El-Rahim W.M."/>
            <person name="Sadowsky M.J."/>
        </authorList>
    </citation>
    <scope>NUCLEOTIDE SEQUENCE [LARGE SCALE GENOMIC DNA]</scope>
    <source>
        <strain evidence="2">JAM AC0309</strain>
    </source>
</reference>
<protein>
    <submittedName>
        <fullName evidence="1">Protein translocase subunit SecA</fullName>
    </submittedName>
</protein>
<name>A0A0U5BPC8_9MICO</name>
<evidence type="ECO:0000313" key="1">
    <source>
        <dbReference type="EMBL" id="BAU32476.1"/>
    </source>
</evidence>
<reference evidence="1 2" key="2">
    <citation type="submission" date="2016-01" db="EMBL/GenBank/DDBJ databases">
        <title>Microcella alkaliphila JAM AC0309 whole genome shotgun sequence.</title>
        <authorList>
            <person name="Kurata A."/>
            <person name="Hirose Y."/>
            <person name="Kishimoto N."/>
            <person name="Kobayashi T."/>
        </authorList>
    </citation>
    <scope>NUCLEOTIDE SEQUENCE [LARGE SCALE GENOMIC DNA]</scope>
    <source>
        <strain evidence="1 2">JAM AC0309</strain>
    </source>
</reference>
<accession>A0A0U5BPC8</accession>
<gene>
    <name evidence="1" type="primary">secA</name>
    <name evidence="1" type="ORF">MalAC0309_1625</name>
</gene>
<dbReference type="RefSeq" id="WP_096421685.1">
    <property type="nucleotide sequence ID" value="NZ_AP017315.1"/>
</dbReference>